<name>D6TIG5_KTERA</name>
<comment type="caution">
    <text evidence="1">The sequence shown here is derived from an EMBL/GenBank/DDBJ whole genome shotgun (WGS) entry which is preliminary data.</text>
</comment>
<dbReference type="EMBL" id="ADVG01000001">
    <property type="protein sequence ID" value="EFH89222.1"/>
    <property type="molecule type" value="Genomic_DNA"/>
</dbReference>
<reference evidence="1 2" key="1">
    <citation type="journal article" date="2011" name="Stand. Genomic Sci.">
        <title>Non-contiguous finished genome sequence and contextual data of the filamentous soil bacterium Ktedonobacter racemifer type strain (SOSP1-21).</title>
        <authorList>
            <person name="Chang Y.J."/>
            <person name="Land M."/>
            <person name="Hauser L."/>
            <person name="Chertkov O."/>
            <person name="Del Rio T.G."/>
            <person name="Nolan M."/>
            <person name="Copeland A."/>
            <person name="Tice H."/>
            <person name="Cheng J.F."/>
            <person name="Lucas S."/>
            <person name="Han C."/>
            <person name="Goodwin L."/>
            <person name="Pitluck S."/>
            <person name="Ivanova N."/>
            <person name="Ovchinikova G."/>
            <person name="Pati A."/>
            <person name="Chen A."/>
            <person name="Palaniappan K."/>
            <person name="Mavromatis K."/>
            <person name="Liolios K."/>
            <person name="Brettin T."/>
            <person name="Fiebig A."/>
            <person name="Rohde M."/>
            <person name="Abt B."/>
            <person name="Goker M."/>
            <person name="Detter J.C."/>
            <person name="Woyke T."/>
            <person name="Bristow J."/>
            <person name="Eisen J.A."/>
            <person name="Markowitz V."/>
            <person name="Hugenholtz P."/>
            <person name="Kyrpides N.C."/>
            <person name="Klenk H.P."/>
            <person name="Lapidus A."/>
        </authorList>
    </citation>
    <scope>NUCLEOTIDE SEQUENCE [LARGE SCALE GENOMIC DNA]</scope>
    <source>
        <strain evidence="2">DSM 44963</strain>
    </source>
</reference>
<evidence type="ECO:0000313" key="1">
    <source>
        <dbReference type="EMBL" id="EFH89222.1"/>
    </source>
</evidence>
<protein>
    <submittedName>
        <fullName evidence="1">Uncharacterized protein</fullName>
    </submittedName>
</protein>
<evidence type="ECO:0000313" key="2">
    <source>
        <dbReference type="Proteomes" id="UP000004508"/>
    </source>
</evidence>
<keyword evidence="2" id="KW-1185">Reference proteome</keyword>
<dbReference type="AlphaFoldDB" id="D6TIG5"/>
<organism evidence="1 2">
    <name type="scientific">Ktedonobacter racemifer DSM 44963</name>
    <dbReference type="NCBI Taxonomy" id="485913"/>
    <lineage>
        <taxon>Bacteria</taxon>
        <taxon>Bacillati</taxon>
        <taxon>Chloroflexota</taxon>
        <taxon>Ktedonobacteria</taxon>
        <taxon>Ktedonobacterales</taxon>
        <taxon>Ktedonobacteraceae</taxon>
        <taxon>Ktedonobacter</taxon>
    </lineage>
</organism>
<dbReference type="STRING" id="485913.Krac_10766"/>
<sequence length="58" mass="6132">MLLQSRATVGCIKGSGNVKVCIPQQAISTVTRGTLLRKEGLKPKCQTMSLSSITMGIP</sequence>
<dbReference type="Proteomes" id="UP000004508">
    <property type="component" value="Unassembled WGS sequence"/>
</dbReference>
<proteinExistence type="predicted"/>
<accession>D6TIG5</accession>
<dbReference type="InParanoid" id="D6TIG5"/>
<gene>
    <name evidence="1" type="ORF">Krac_10766</name>
</gene>